<dbReference type="Pfam" id="PF00581">
    <property type="entry name" value="Rhodanese"/>
    <property type="match status" value="1"/>
</dbReference>
<evidence type="ECO:0000259" key="2">
    <source>
        <dbReference type="PROSITE" id="PS50206"/>
    </source>
</evidence>
<evidence type="ECO:0000313" key="3">
    <source>
        <dbReference type="EMBL" id="GAA5072890.1"/>
    </source>
</evidence>
<evidence type="ECO:0000256" key="1">
    <source>
        <dbReference type="ARBA" id="ARBA00023266"/>
    </source>
</evidence>
<feature type="domain" description="Rhodanese" evidence="2">
    <location>
        <begin position="13"/>
        <end position="131"/>
    </location>
</feature>
<name>A0ABP9LA17_9RHOB</name>
<keyword evidence="1" id="KW-0711">Selenium</keyword>
<dbReference type="EMBL" id="BAABHW010000002">
    <property type="protein sequence ID" value="GAA5072890.1"/>
    <property type="molecule type" value="Genomic_DNA"/>
</dbReference>
<dbReference type="PANTHER" id="PTHR30401:SF0">
    <property type="entry name" value="TRNA 2-SELENOURIDINE SYNTHASE"/>
    <property type="match status" value="1"/>
</dbReference>
<organism evidence="3 4">
    <name type="scientific">[Roseibacterium] beibuensis</name>
    <dbReference type="NCBI Taxonomy" id="1193142"/>
    <lineage>
        <taxon>Bacteria</taxon>
        <taxon>Pseudomonadati</taxon>
        <taxon>Pseudomonadota</taxon>
        <taxon>Alphaproteobacteria</taxon>
        <taxon>Rhodobacterales</taxon>
        <taxon>Roseobacteraceae</taxon>
        <taxon>Roseicyclus</taxon>
    </lineage>
</organism>
<dbReference type="InterPro" id="IPR036873">
    <property type="entry name" value="Rhodanese-like_dom_sf"/>
</dbReference>
<comment type="caution">
    <text evidence="3">The sequence shown here is derived from an EMBL/GenBank/DDBJ whole genome shotgun (WGS) entry which is preliminary data.</text>
</comment>
<dbReference type="PANTHER" id="PTHR30401">
    <property type="entry name" value="TRNA 2-SELENOURIDINE SYNTHASE"/>
    <property type="match status" value="1"/>
</dbReference>
<accession>A0ABP9LA17</accession>
<dbReference type="NCBIfam" id="NF008752">
    <property type="entry name" value="PRK11784.1-4"/>
    <property type="match status" value="1"/>
</dbReference>
<keyword evidence="4" id="KW-1185">Reference proteome</keyword>
<dbReference type="Proteomes" id="UP001499910">
    <property type="component" value="Unassembled WGS sequence"/>
</dbReference>
<dbReference type="NCBIfam" id="NF008750">
    <property type="entry name" value="PRK11784.1-2"/>
    <property type="match status" value="1"/>
</dbReference>
<dbReference type="SUPFAM" id="SSF52821">
    <property type="entry name" value="Rhodanese/Cell cycle control phosphatase"/>
    <property type="match status" value="1"/>
</dbReference>
<dbReference type="InterPro" id="IPR017582">
    <property type="entry name" value="SelU"/>
</dbReference>
<dbReference type="Gene3D" id="3.40.250.10">
    <property type="entry name" value="Rhodanese-like domain"/>
    <property type="match status" value="1"/>
</dbReference>
<dbReference type="InterPro" id="IPR001763">
    <property type="entry name" value="Rhodanese-like_dom"/>
</dbReference>
<dbReference type="PROSITE" id="PS00380">
    <property type="entry name" value="RHODANESE_1"/>
    <property type="match status" value="1"/>
</dbReference>
<sequence>MAFILTDTGALSGAGFDTIIDVRSPAEFAEDHIPGAINLPVLSNEERARVGTIYVQESPFRARKIGAALVARNAARHIEDSLMGFDGGWRPLVYCWRGGQRSGSFTSILQQIGWRAEVLEGGYRTWRRMVVKTLYDDPLPFRILRLDGFTGTAKTALLAEVAAQGGQVIDLEGLANHRGSILGDIEGDQPAQKGFESALVSALDRLDPGRPVLVEAESARIGSLRIPPQMWVAMRDSPRLVIEAPVAARAEFLAQAYAGLAADKSALSERLNKLRTLAGHDTVDGWLVLLEEGRLVELSASLVERHYDPAYARLRKGDESPVLDRLKSDRLDPAALKALAGRICDTLDA</sequence>
<dbReference type="InterPro" id="IPR058840">
    <property type="entry name" value="AAA_SelU"/>
</dbReference>
<reference evidence="4" key="1">
    <citation type="journal article" date="2019" name="Int. J. Syst. Evol. Microbiol.">
        <title>The Global Catalogue of Microorganisms (GCM) 10K type strain sequencing project: providing services to taxonomists for standard genome sequencing and annotation.</title>
        <authorList>
            <consortium name="The Broad Institute Genomics Platform"/>
            <consortium name="The Broad Institute Genome Sequencing Center for Infectious Disease"/>
            <person name="Wu L."/>
            <person name="Ma J."/>
        </authorList>
    </citation>
    <scope>NUCLEOTIDE SEQUENCE [LARGE SCALE GENOMIC DNA]</scope>
    <source>
        <strain evidence="4">JCM 18015</strain>
    </source>
</reference>
<dbReference type="RefSeq" id="WP_259550353.1">
    <property type="nucleotide sequence ID" value="NZ_BAABHW010000002.1"/>
</dbReference>
<dbReference type="SMART" id="SM00450">
    <property type="entry name" value="RHOD"/>
    <property type="match status" value="1"/>
</dbReference>
<dbReference type="InterPro" id="IPR001307">
    <property type="entry name" value="Thiosulphate_STrfase_CS"/>
</dbReference>
<dbReference type="NCBIfam" id="TIGR03167">
    <property type="entry name" value="tRNA_sel_U_synt"/>
    <property type="match status" value="1"/>
</dbReference>
<gene>
    <name evidence="3" type="primary">mnmH</name>
    <name evidence="3" type="ORF">GCM10023209_18120</name>
</gene>
<protein>
    <submittedName>
        <fullName evidence="3">tRNA 2-selenouridine(34) synthase MnmH</fullName>
    </submittedName>
</protein>
<evidence type="ECO:0000313" key="4">
    <source>
        <dbReference type="Proteomes" id="UP001499910"/>
    </source>
</evidence>
<proteinExistence type="predicted"/>
<dbReference type="PROSITE" id="PS50206">
    <property type="entry name" value="RHODANESE_3"/>
    <property type="match status" value="1"/>
</dbReference>
<dbReference type="Pfam" id="PF26341">
    <property type="entry name" value="AAA_SelU"/>
    <property type="match status" value="1"/>
</dbReference>